<dbReference type="OrthoDB" id="9047442at2"/>
<feature type="domain" description="AMP-dependent synthetase/ligase" evidence="3">
    <location>
        <begin position="31"/>
        <end position="412"/>
    </location>
</feature>
<evidence type="ECO:0000313" key="5">
    <source>
        <dbReference type="EMBL" id="SES90325.1"/>
    </source>
</evidence>
<dbReference type="Pfam" id="PF13193">
    <property type="entry name" value="AMP-binding_C"/>
    <property type="match status" value="1"/>
</dbReference>
<keyword evidence="6" id="KW-1185">Reference proteome</keyword>
<gene>
    <name evidence="5" type="ORF">SAMN04487962_102252</name>
</gene>
<evidence type="ECO:0000256" key="1">
    <source>
        <dbReference type="ARBA" id="ARBA00006432"/>
    </source>
</evidence>
<evidence type="ECO:0000259" key="3">
    <source>
        <dbReference type="Pfam" id="PF00501"/>
    </source>
</evidence>
<dbReference type="PROSITE" id="PS00455">
    <property type="entry name" value="AMP_BINDING"/>
    <property type="match status" value="1"/>
</dbReference>
<dbReference type="Proteomes" id="UP000198762">
    <property type="component" value="Unassembled WGS sequence"/>
</dbReference>
<dbReference type="AlphaFoldDB" id="A0A1I0A856"/>
<dbReference type="EMBL" id="FOHZ01000002">
    <property type="protein sequence ID" value="SES90325.1"/>
    <property type="molecule type" value="Genomic_DNA"/>
</dbReference>
<protein>
    <submittedName>
        <fullName evidence="5">Long-chain acyl-CoA synthetase</fullName>
    </submittedName>
</protein>
<dbReference type="InterPro" id="IPR000873">
    <property type="entry name" value="AMP-dep_synth/lig_dom"/>
</dbReference>
<dbReference type="Pfam" id="PF00501">
    <property type="entry name" value="AMP-binding"/>
    <property type="match status" value="1"/>
</dbReference>
<evidence type="ECO:0000313" key="6">
    <source>
        <dbReference type="Proteomes" id="UP000198762"/>
    </source>
</evidence>
<dbReference type="InterPro" id="IPR025110">
    <property type="entry name" value="AMP-bd_C"/>
</dbReference>
<accession>A0A1I0A856</accession>
<dbReference type="Gene3D" id="3.30.300.30">
    <property type="match status" value="1"/>
</dbReference>
<dbReference type="GO" id="GO:0016405">
    <property type="term" value="F:CoA-ligase activity"/>
    <property type="evidence" value="ECO:0007669"/>
    <property type="project" value="TreeGrafter"/>
</dbReference>
<dbReference type="STRING" id="430453.SAMN04487962_102252"/>
<evidence type="ECO:0000259" key="4">
    <source>
        <dbReference type="Pfam" id="PF13193"/>
    </source>
</evidence>
<dbReference type="PANTHER" id="PTHR24096">
    <property type="entry name" value="LONG-CHAIN-FATTY-ACID--COA LIGASE"/>
    <property type="match status" value="1"/>
</dbReference>
<feature type="domain" description="AMP-binding enzyme C-terminal" evidence="4">
    <location>
        <begin position="463"/>
        <end position="539"/>
    </location>
</feature>
<dbReference type="InterPro" id="IPR045851">
    <property type="entry name" value="AMP-bd_C_sf"/>
</dbReference>
<dbReference type="SUPFAM" id="SSF56801">
    <property type="entry name" value="Acetyl-CoA synthetase-like"/>
    <property type="match status" value="1"/>
</dbReference>
<dbReference type="InterPro" id="IPR020845">
    <property type="entry name" value="AMP-binding_CS"/>
</dbReference>
<dbReference type="RefSeq" id="WP_091848929.1">
    <property type="nucleotide sequence ID" value="NZ_FOHZ01000002.1"/>
</dbReference>
<name>A0A1I0A856_9GAMM</name>
<evidence type="ECO:0000256" key="2">
    <source>
        <dbReference type="ARBA" id="ARBA00022598"/>
    </source>
</evidence>
<dbReference type="PANTHER" id="PTHR24096:SF149">
    <property type="entry name" value="AMP-BINDING DOMAIN-CONTAINING PROTEIN-RELATED"/>
    <property type="match status" value="1"/>
</dbReference>
<dbReference type="InterPro" id="IPR042099">
    <property type="entry name" value="ANL_N_sf"/>
</dbReference>
<sequence length="548" mass="60629">MSLPNAHFADAANEITYRNGARPMHDYLLLNAKEAPDQAAYIFYGREVPWRELADSTRRLAGFLREKGIGKGDHVGLYLQNCPQYVIAHYAIQMLGAVITPLNPQYKTAEVEYQLDNAEAKAVICGTDLYPMVEAVRDKLSQLKLVITTRYADYLPGLPTLSVPDDLTQAPATPENTFDLVSAIDETQPINEPEPVDFDNDIALMTFTSGTTGRPKGAMLPVGAATFKTAALFQSNGLEQGSTSLAIAPFCHIAGMCLGVYAGVYGRWTTIILPRFDPETTVQALEKYKVDMWYSIAPMNRAILSLPNVQSRDLSSLRFNPATSFGIPVTESLAEEWKALTGCQMHEASYGLSETHTMDTYMPRDAIVWGSCGRPMPGNDIRIVDIETGKEQPPGQSGEIAVGNPYVFKGYWQRPDATNETLKNGWVFTGDVGHFDQNGYLFFTGRIKEMIKCSGYSVFPEDVEALMLNHPAIAQSAAIGVPDENRGETVKLFVVLKPDYDGKVSEHDIIDWAKDNMAAYKYPRYVEFRDSLPATGAGKVLRRLLKDE</sequence>
<proteinExistence type="inferred from homology"/>
<organism evidence="5 6">
    <name type="scientific">Marinobacter segnicrescens</name>
    <dbReference type="NCBI Taxonomy" id="430453"/>
    <lineage>
        <taxon>Bacteria</taxon>
        <taxon>Pseudomonadati</taxon>
        <taxon>Pseudomonadota</taxon>
        <taxon>Gammaproteobacteria</taxon>
        <taxon>Pseudomonadales</taxon>
        <taxon>Marinobacteraceae</taxon>
        <taxon>Marinobacter</taxon>
    </lineage>
</organism>
<dbReference type="Gene3D" id="3.40.50.12780">
    <property type="entry name" value="N-terminal domain of ligase-like"/>
    <property type="match status" value="1"/>
</dbReference>
<reference evidence="6" key="1">
    <citation type="submission" date="2016-10" db="EMBL/GenBank/DDBJ databases">
        <authorList>
            <person name="Varghese N."/>
            <person name="Submissions S."/>
        </authorList>
    </citation>
    <scope>NUCLEOTIDE SEQUENCE [LARGE SCALE GENOMIC DNA]</scope>
    <source>
        <strain evidence="6">CGMCC 1.6489</strain>
    </source>
</reference>
<comment type="similarity">
    <text evidence="1">Belongs to the ATP-dependent AMP-binding enzyme family.</text>
</comment>
<keyword evidence="2" id="KW-0436">Ligase</keyword>